<evidence type="ECO:0000313" key="2">
    <source>
        <dbReference type="Proteomes" id="UP001177003"/>
    </source>
</evidence>
<dbReference type="Pfam" id="PF01263">
    <property type="entry name" value="Aldose_epim"/>
    <property type="match status" value="1"/>
</dbReference>
<dbReference type="InterPro" id="IPR008183">
    <property type="entry name" value="Aldose_1/G6P_1-epimerase"/>
</dbReference>
<dbReference type="Gene3D" id="2.70.98.10">
    <property type="match status" value="1"/>
</dbReference>
<sequence>MVCRRSTTVSWCIGVVVTILWWSNDGVANIAVIFDASNTNKPGFHELNLGSLVSPLRPGPVVIDPPSSPCDGERKTRWQPVFLGRGDGKWMLEWRQYVEGSGGVGVFDGGGSQQEEAERLPQTAMVALFVGGVRTRERDDKTKGRRVALNHKCVKMGDGLPDAGVWNPWDKKAKAMPDFGDDEYKHMLCVEAAAVEYPITLKLGEEWKGRQQLLVVHSSYCSGKLDPHIVC</sequence>
<reference evidence="1" key="1">
    <citation type="submission" date="2023-04" db="EMBL/GenBank/DDBJ databases">
        <authorList>
            <person name="Vijverberg K."/>
            <person name="Xiong W."/>
            <person name="Schranz E."/>
        </authorList>
    </citation>
    <scope>NUCLEOTIDE SEQUENCE</scope>
</reference>
<dbReference type="GO" id="GO:0030246">
    <property type="term" value="F:carbohydrate binding"/>
    <property type="evidence" value="ECO:0007669"/>
    <property type="project" value="InterPro"/>
</dbReference>
<evidence type="ECO:0008006" key="3">
    <source>
        <dbReference type="Google" id="ProtNLM"/>
    </source>
</evidence>
<proteinExistence type="predicted"/>
<dbReference type="InterPro" id="IPR014718">
    <property type="entry name" value="GH-type_carb-bd"/>
</dbReference>
<organism evidence="1 2">
    <name type="scientific">Lactuca saligna</name>
    <name type="common">Willowleaf lettuce</name>
    <dbReference type="NCBI Taxonomy" id="75948"/>
    <lineage>
        <taxon>Eukaryota</taxon>
        <taxon>Viridiplantae</taxon>
        <taxon>Streptophyta</taxon>
        <taxon>Embryophyta</taxon>
        <taxon>Tracheophyta</taxon>
        <taxon>Spermatophyta</taxon>
        <taxon>Magnoliopsida</taxon>
        <taxon>eudicotyledons</taxon>
        <taxon>Gunneridae</taxon>
        <taxon>Pentapetalae</taxon>
        <taxon>asterids</taxon>
        <taxon>campanulids</taxon>
        <taxon>Asterales</taxon>
        <taxon>Asteraceae</taxon>
        <taxon>Cichorioideae</taxon>
        <taxon>Cichorieae</taxon>
        <taxon>Lactucinae</taxon>
        <taxon>Lactuca</taxon>
    </lineage>
</organism>
<dbReference type="AlphaFoldDB" id="A0AA36EFI4"/>
<keyword evidence="2" id="KW-1185">Reference proteome</keyword>
<dbReference type="EMBL" id="OX465083">
    <property type="protein sequence ID" value="CAI9293712.1"/>
    <property type="molecule type" value="Genomic_DNA"/>
</dbReference>
<dbReference type="GO" id="GO:0005975">
    <property type="term" value="P:carbohydrate metabolic process"/>
    <property type="evidence" value="ECO:0007669"/>
    <property type="project" value="InterPro"/>
</dbReference>
<dbReference type="PANTHER" id="PTHR11122">
    <property type="entry name" value="APOSPORY-ASSOCIATED PROTEIN C-RELATED"/>
    <property type="match status" value="1"/>
</dbReference>
<dbReference type="GO" id="GO:0005737">
    <property type="term" value="C:cytoplasm"/>
    <property type="evidence" value="ECO:0007669"/>
    <property type="project" value="TreeGrafter"/>
</dbReference>
<dbReference type="InterPro" id="IPR011013">
    <property type="entry name" value="Gal_mutarotase_sf_dom"/>
</dbReference>
<protein>
    <recommendedName>
        <fullName evidence="3">Glucose-6-phosphate 1-epimerase</fullName>
    </recommendedName>
</protein>
<gene>
    <name evidence="1" type="ORF">LSALG_LOCUS32730</name>
</gene>
<evidence type="ECO:0000313" key="1">
    <source>
        <dbReference type="EMBL" id="CAI9293712.1"/>
    </source>
</evidence>
<dbReference type="GO" id="GO:0047938">
    <property type="term" value="F:glucose-6-phosphate 1-epimerase activity"/>
    <property type="evidence" value="ECO:0007669"/>
    <property type="project" value="TreeGrafter"/>
</dbReference>
<dbReference type="SUPFAM" id="SSF74650">
    <property type="entry name" value="Galactose mutarotase-like"/>
    <property type="match status" value="1"/>
</dbReference>
<dbReference type="Proteomes" id="UP001177003">
    <property type="component" value="Chromosome 7"/>
</dbReference>
<name>A0AA36EFI4_LACSI</name>
<dbReference type="PANTHER" id="PTHR11122:SF13">
    <property type="entry name" value="GLUCOSE-6-PHOSPHATE 1-EPIMERASE"/>
    <property type="match status" value="1"/>
</dbReference>
<accession>A0AA36EFI4</accession>